<gene>
    <name evidence="3" type="ORF">A2975_04720</name>
</gene>
<evidence type="ECO:0000256" key="1">
    <source>
        <dbReference type="SAM" id="Coils"/>
    </source>
</evidence>
<dbReference type="InterPro" id="IPR011055">
    <property type="entry name" value="Dup_hybrid_motif"/>
</dbReference>
<feature type="chain" id="PRO_5009535065" description="Peptidase M23 domain-containing protein" evidence="2">
    <location>
        <begin position="28"/>
        <end position="377"/>
    </location>
</feature>
<accession>A0A1F8C255</accession>
<dbReference type="Proteomes" id="UP000178429">
    <property type="component" value="Unassembled WGS sequence"/>
</dbReference>
<comment type="caution">
    <text evidence="3">The sequence shown here is derived from an EMBL/GenBank/DDBJ whole genome shotgun (WGS) entry which is preliminary data.</text>
</comment>
<evidence type="ECO:0008006" key="5">
    <source>
        <dbReference type="Google" id="ProtNLM"/>
    </source>
</evidence>
<proteinExistence type="predicted"/>
<dbReference type="STRING" id="1802525.A2975_04720"/>
<dbReference type="Gene3D" id="6.10.250.3150">
    <property type="match status" value="1"/>
</dbReference>
<keyword evidence="2" id="KW-0732">Signal</keyword>
<dbReference type="AlphaFoldDB" id="A0A1F8C255"/>
<organism evidence="3 4">
    <name type="scientific">Candidatus Woesebacteria bacterium RIFCSPLOWO2_01_FULL_44_14</name>
    <dbReference type="NCBI Taxonomy" id="1802525"/>
    <lineage>
        <taxon>Bacteria</taxon>
        <taxon>Candidatus Woeseibacteriota</taxon>
    </lineage>
</organism>
<protein>
    <recommendedName>
        <fullName evidence="5">Peptidase M23 domain-containing protein</fullName>
    </recommendedName>
</protein>
<dbReference type="Gene3D" id="2.70.70.10">
    <property type="entry name" value="Glucose Permease (Domain IIA)"/>
    <property type="match status" value="1"/>
</dbReference>
<evidence type="ECO:0000313" key="4">
    <source>
        <dbReference type="Proteomes" id="UP000178429"/>
    </source>
</evidence>
<reference evidence="3 4" key="1">
    <citation type="journal article" date="2016" name="Nat. Commun.">
        <title>Thousands of microbial genomes shed light on interconnected biogeochemical processes in an aquifer system.</title>
        <authorList>
            <person name="Anantharaman K."/>
            <person name="Brown C.T."/>
            <person name="Hug L.A."/>
            <person name="Sharon I."/>
            <person name="Castelle C.J."/>
            <person name="Probst A.J."/>
            <person name="Thomas B.C."/>
            <person name="Singh A."/>
            <person name="Wilkins M.J."/>
            <person name="Karaoz U."/>
            <person name="Brodie E.L."/>
            <person name="Williams K.H."/>
            <person name="Hubbard S.S."/>
            <person name="Banfield J.F."/>
        </authorList>
    </citation>
    <scope>NUCLEOTIDE SEQUENCE [LARGE SCALE GENOMIC DNA]</scope>
</reference>
<sequence>MGKWLKTLCFTLLLALAFWFRPTSVLSQTCDNLCEVNKKIDEYQKELSRLSSQANTLSNQIAQFNAQIRLTEAKIKQTEEKILLLGGRIDQLELSLGSLTDAFSSRAVETYKMTRFGDSLFLAFSGHDLTEIVSRFRYLAKIQEADRGLLVRLQKAQNAYVEERTSQEELATQLEEQTKVLGVQKEAKAQLLSVTRNDEKRYQELLSKALAEIEAISAIIAGKGQENQVGPVAEGARIASIIPSPSACSSGGHLHLEVVKNSAHQNPANYLAPKGIIWDNAPDGPFGFSGSWQWPVNDPVRITQGYGMTYYASQLKYYGGAPHTGLDMVNNNNDWTVKAVQPGTLYRGAIGCKGGTLRYVRVAQSEGLDTYYLHVNY</sequence>
<keyword evidence="1" id="KW-0175">Coiled coil</keyword>
<dbReference type="EMBL" id="MGHL01000006">
    <property type="protein sequence ID" value="OGM70342.1"/>
    <property type="molecule type" value="Genomic_DNA"/>
</dbReference>
<evidence type="ECO:0000256" key="2">
    <source>
        <dbReference type="SAM" id="SignalP"/>
    </source>
</evidence>
<feature type="signal peptide" evidence="2">
    <location>
        <begin position="1"/>
        <end position="27"/>
    </location>
</feature>
<evidence type="ECO:0000313" key="3">
    <source>
        <dbReference type="EMBL" id="OGM70342.1"/>
    </source>
</evidence>
<name>A0A1F8C255_9BACT</name>
<feature type="coiled-coil region" evidence="1">
    <location>
        <begin position="40"/>
        <end position="81"/>
    </location>
</feature>